<evidence type="ECO:0000259" key="10">
    <source>
        <dbReference type="Pfam" id="PF03372"/>
    </source>
</evidence>
<accession>A0A023BTJ8</accession>
<organism evidence="11 12">
    <name type="scientific">Aquimarina atlantica</name>
    <dbReference type="NCBI Taxonomy" id="1317122"/>
    <lineage>
        <taxon>Bacteria</taxon>
        <taxon>Pseudomonadati</taxon>
        <taxon>Bacteroidota</taxon>
        <taxon>Flavobacteriia</taxon>
        <taxon>Flavobacteriales</taxon>
        <taxon>Flavobacteriaceae</taxon>
        <taxon>Aquimarina</taxon>
    </lineage>
</organism>
<dbReference type="GO" id="GO:0046872">
    <property type="term" value="F:metal ion binding"/>
    <property type="evidence" value="ECO:0007669"/>
    <property type="project" value="UniProtKB-KW"/>
</dbReference>
<keyword evidence="8" id="KW-0234">DNA repair</keyword>
<evidence type="ECO:0000256" key="7">
    <source>
        <dbReference type="ARBA" id="ARBA00022842"/>
    </source>
</evidence>
<dbReference type="GO" id="GO:0004518">
    <property type="term" value="F:nuclease activity"/>
    <property type="evidence" value="ECO:0007669"/>
    <property type="project" value="UniProtKB-KW"/>
</dbReference>
<keyword evidence="4" id="KW-0479">Metal-binding</keyword>
<evidence type="ECO:0000256" key="2">
    <source>
        <dbReference type="ARBA" id="ARBA00001946"/>
    </source>
</evidence>
<dbReference type="AlphaFoldDB" id="A0A023BTJ8"/>
<keyword evidence="9" id="KW-0812">Transmembrane</keyword>
<evidence type="ECO:0000256" key="4">
    <source>
        <dbReference type="ARBA" id="ARBA00022723"/>
    </source>
</evidence>
<dbReference type="Proteomes" id="UP000023541">
    <property type="component" value="Unassembled WGS sequence"/>
</dbReference>
<reference evidence="11 12" key="1">
    <citation type="submission" date="2014-04" db="EMBL/GenBank/DDBJ databases">
        <title>Aquimarina sp. 22II-S11-z7 Genome Sequencing.</title>
        <authorList>
            <person name="Lai Q."/>
        </authorList>
    </citation>
    <scope>NUCLEOTIDE SEQUENCE [LARGE SCALE GENOMIC DNA]</scope>
    <source>
        <strain evidence="11 12">22II-S11-z7</strain>
    </source>
</reference>
<dbReference type="EMBL" id="AQRA01000006">
    <property type="protein sequence ID" value="EZH73310.1"/>
    <property type="molecule type" value="Genomic_DNA"/>
</dbReference>
<dbReference type="InterPro" id="IPR005135">
    <property type="entry name" value="Endo/exonuclease/phosphatase"/>
</dbReference>
<proteinExistence type="predicted"/>
<evidence type="ECO:0000256" key="3">
    <source>
        <dbReference type="ARBA" id="ARBA00022722"/>
    </source>
</evidence>
<keyword evidence="3" id="KW-0540">Nuclease</keyword>
<evidence type="ECO:0000256" key="1">
    <source>
        <dbReference type="ARBA" id="ARBA00001936"/>
    </source>
</evidence>
<keyword evidence="9" id="KW-1133">Transmembrane helix</keyword>
<feature type="domain" description="Endonuclease/exonuclease/phosphatase" evidence="10">
    <location>
        <begin position="101"/>
        <end position="329"/>
    </location>
</feature>
<name>A0A023BTJ8_9FLAO</name>
<keyword evidence="12" id="KW-1185">Reference proteome</keyword>
<dbReference type="InterPro" id="IPR036691">
    <property type="entry name" value="Endo/exonu/phosph_ase_sf"/>
</dbReference>
<dbReference type="Pfam" id="PF03372">
    <property type="entry name" value="Exo_endo_phos"/>
    <property type="match status" value="1"/>
</dbReference>
<keyword evidence="6" id="KW-0378">Hydrolase</keyword>
<dbReference type="STRING" id="1317122.ATO12_20120"/>
<dbReference type="PANTHER" id="PTHR15822:SF4">
    <property type="entry name" value="TYROSYL-DNA PHOSPHODIESTERASE 2"/>
    <property type="match status" value="1"/>
</dbReference>
<feature type="transmembrane region" description="Helical" evidence="9">
    <location>
        <begin position="67"/>
        <end position="84"/>
    </location>
</feature>
<evidence type="ECO:0000313" key="11">
    <source>
        <dbReference type="EMBL" id="EZH73310.1"/>
    </source>
</evidence>
<dbReference type="Gene3D" id="3.60.10.10">
    <property type="entry name" value="Endonuclease/exonuclease/phosphatase"/>
    <property type="match status" value="1"/>
</dbReference>
<comment type="caution">
    <text evidence="11">The sequence shown here is derived from an EMBL/GenBank/DDBJ whole genome shotgun (WGS) entry which is preliminary data.</text>
</comment>
<feature type="transmembrane region" description="Helical" evidence="9">
    <location>
        <begin position="9"/>
        <end position="30"/>
    </location>
</feature>
<dbReference type="PANTHER" id="PTHR15822">
    <property type="entry name" value="TRAF AND TNF RECEPTOR-ASSOCIATED PROTEIN"/>
    <property type="match status" value="1"/>
</dbReference>
<comment type="cofactor">
    <cofactor evidence="2">
        <name>Mg(2+)</name>
        <dbReference type="ChEBI" id="CHEBI:18420"/>
    </cofactor>
</comment>
<keyword evidence="5" id="KW-0227">DNA damage</keyword>
<dbReference type="CDD" id="cd09084">
    <property type="entry name" value="EEP-2"/>
    <property type="match status" value="1"/>
</dbReference>
<protein>
    <recommendedName>
        <fullName evidence="10">Endonuclease/exonuclease/phosphatase domain-containing protein</fullName>
    </recommendedName>
</protein>
<evidence type="ECO:0000256" key="5">
    <source>
        <dbReference type="ARBA" id="ARBA00022763"/>
    </source>
</evidence>
<dbReference type="InterPro" id="IPR051547">
    <property type="entry name" value="TDP2-like"/>
</dbReference>
<evidence type="ECO:0000256" key="6">
    <source>
        <dbReference type="ARBA" id="ARBA00022801"/>
    </source>
</evidence>
<comment type="cofactor">
    <cofactor evidence="1">
        <name>Mn(2+)</name>
        <dbReference type="ChEBI" id="CHEBI:29035"/>
    </cofactor>
</comment>
<dbReference type="SUPFAM" id="SSF56219">
    <property type="entry name" value="DNase I-like"/>
    <property type="match status" value="1"/>
</dbReference>
<dbReference type="GO" id="GO:0006281">
    <property type="term" value="P:DNA repair"/>
    <property type="evidence" value="ECO:0007669"/>
    <property type="project" value="UniProtKB-KW"/>
</dbReference>
<keyword evidence="7" id="KW-0460">Magnesium</keyword>
<dbReference type="RefSeq" id="WP_034243281.1">
    <property type="nucleotide sequence ID" value="NZ_AQRA01000006.1"/>
</dbReference>
<dbReference type="GO" id="GO:0016787">
    <property type="term" value="F:hydrolase activity"/>
    <property type="evidence" value="ECO:0007669"/>
    <property type="project" value="UniProtKB-KW"/>
</dbReference>
<sequence>MRKIVSKIVFLMNAMAAFALLLSYLLPYVSPKMFPLLSVLSLAVPILIVINVLFLLFWAVQLNKKGILSLVALILGISHVSSLYKLRGKSADEIEDGISLMSYNVHSFNRFFWIASETIPQDISKLVKDQNPDVFCAQEYYNNPDIDFSQYSNKYEYFNHNSRELALVIFSKYPFINKGSLNFENTANNVIFADVAFPKDTIRIYNIHLQSHRISSKTDDLAKADSQKLLKRIGVSFKRQQTQTEQLIEHMKSSPYRNIVMGDFNNTAYSYVYDKIRSENLQDTFKKAGKGFGKTFKFELFPARIDFILVPKEFEVQGFQSFDLEFSDHYPILSKIKF</sequence>
<evidence type="ECO:0000313" key="12">
    <source>
        <dbReference type="Proteomes" id="UP000023541"/>
    </source>
</evidence>
<gene>
    <name evidence="11" type="ORF">ATO12_20120</name>
</gene>
<feature type="transmembrane region" description="Helical" evidence="9">
    <location>
        <begin position="36"/>
        <end position="60"/>
    </location>
</feature>
<dbReference type="OrthoDB" id="635146at2"/>
<evidence type="ECO:0000256" key="9">
    <source>
        <dbReference type="SAM" id="Phobius"/>
    </source>
</evidence>
<keyword evidence="9" id="KW-0472">Membrane</keyword>
<evidence type="ECO:0000256" key="8">
    <source>
        <dbReference type="ARBA" id="ARBA00023204"/>
    </source>
</evidence>
<dbReference type="eggNOG" id="COG3568">
    <property type="taxonomic scope" value="Bacteria"/>
</dbReference>